<keyword evidence="3" id="KW-1185">Reference proteome</keyword>
<evidence type="ECO:0000313" key="3">
    <source>
        <dbReference type="Proteomes" id="UP001163846"/>
    </source>
</evidence>
<dbReference type="EMBL" id="MU806784">
    <property type="protein sequence ID" value="KAJ3833054.1"/>
    <property type="molecule type" value="Genomic_DNA"/>
</dbReference>
<gene>
    <name evidence="2" type="ORF">F5878DRAFT_665995</name>
</gene>
<proteinExistence type="predicted"/>
<accession>A0AA38U663</accession>
<evidence type="ECO:0000313" key="2">
    <source>
        <dbReference type="EMBL" id="KAJ3833054.1"/>
    </source>
</evidence>
<comment type="caution">
    <text evidence="2">The sequence shown here is derived from an EMBL/GenBank/DDBJ whole genome shotgun (WGS) entry which is preliminary data.</text>
</comment>
<evidence type="ECO:0000256" key="1">
    <source>
        <dbReference type="SAM" id="MobiDB-lite"/>
    </source>
</evidence>
<feature type="compositionally biased region" description="Basic and acidic residues" evidence="1">
    <location>
        <begin position="194"/>
        <end position="209"/>
    </location>
</feature>
<organism evidence="2 3">
    <name type="scientific">Lentinula raphanica</name>
    <dbReference type="NCBI Taxonomy" id="153919"/>
    <lineage>
        <taxon>Eukaryota</taxon>
        <taxon>Fungi</taxon>
        <taxon>Dikarya</taxon>
        <taxon>Basidiomycota</taxon>
        <taxon>Agaricomycotina</taxon>
        <taxon>Agaricomycetes</taxon>
        <taxon>Agaricomycetidae</taxon>
        <taxon>Agaricales</taxon>
        <taxon>Marasmiineae</taxon>
        <taxon>Omphalotaceae</taxon>
        <taxon>Lentinula</taxon>
    </lineage>
</organism>
<sequence length="287" mass="32476">MPDPSNPPLPVSRIDSRMRPINKLQSLKRHMKEAQVHVFNHNAIPTFPVSLSRLMSNQFSSAQKSEYRRDGKAKVRNTIQSMMNGTSTSVTIGHGFELWLRKLQGENTSPTVIRNQAEAFLFLIGHQHEDLDFNRLSAGINFCLTYFGNPIKIVMIWRRHATWRTEKLCYPDYLQTTTSELPTLGTLPLNRKRKYEEDRTTDESNEGQHRAIKQRRVTLKGRNSMPATKTLAKNGFDASGVNTLAGAAQMKSDSVKKTALGLRAKIKQAVVDVVKTGPITRSMTRQK</sequence>
<dbReference type="Proteomes" id="UP001163846">
    <property type="component" value="Unassembled WGS sequence"/>
</dbReference>
<feature type="region of interest" description="Disordered" evidence="1">
    <location>
        <begin position="192"/>
        <end position="211"/>
    </location>
</feature>
<dbReference type="AlphaFoldDB" id="A0AA38U663"/>
<name>A0AA38U663_9AGAR</name>
<protein>
    <submittedName>
        <fullName evidence="2">Uncharacterized protein</fullName>
    </submittedName>
</protein>
<reference evidence="2" key="1">
    <citation type="submission" date="2022-08" db="EMBL/GenBank/DDBJ databases">
        <authorList>
            <consortium name="DOE Joint Genome Institute"/>
            <person name="Min B."/>
            <person name="Riley R."/>
            <person name="Sierra-Patev S."/>
            <person name="Naranjo-Ortiz M."/>
            <person name="Looney B."/>
            <person name="Konkel Z."/>
            <person name="Slot J.C."/>
            <person name="Sakamoto Y."/>
            <person name="Steenwyk J.L."/>
            <person name="Rokas A."/>
            <person name="Carro J."/>
            <person name="Camarero S."/>
            <person name="Ferreira P."/>
            <person name="Molpeceres G."/>
            <person name="Ruiz-Duenas F.J."/>
            <person name="Serrano A."/>
            <person name="Henrissat B."/>
            <person name="Drula E."/>
            <person name="Hughes K.W."/>
            <person name="Mata J.L."/>
            <person name="Ishikawa N.K."/>
            <person name="Vargas-Isla R."/>
            <person name="Ushijima S."/>
            <person name="Smith C.A."/>
            <person name="Ahrendt S."/>
            <person name="Andreopoulos W."/>
            <person name="He G."/>
            <person name="Labutti K."/>
            <person name="Lipzen A."/>
            <person name="Ng V."/>
            <person name="Sandor L."/>
            <person name="Barry K."/>
            <person name="Martinez A.T."/>
            <person name="Xiao Y."/>
            <person name="Gibbons J.G."/>
            <person name="Terashima K."/>
            <person name="Hibbett D.S."/>
            <person name="Grigoriev I.V."/>
        </authorList>
    </citation>
    <scope>NUCLEOTIDE SEQUENCE</scope>
    <source>
        <strain evidence="2">TFB9207</strain>
    </source>
</reference>